<accession>A0ABQ0G3W4</accession>
<dbReference type="EMBL" id="BAAFSV010000001">
    <property type="protein sequence ID" value="GAB1312458.1"/>
    <property type="molecule type" value="Genomic_DNA"/>
</dbReference>
<name>A0ABQ0G3W4_9PEZI</name>
<protein>
    <recommendedName>
        <fullName evidence="4">Methyltransferase</fullName>
    </recommendedName>
</protein>
<dbReference type="Proteomes" id="UP001628179">
    <property type="component" value="Unassembled WGS sequence"/>
</dbReference>
<reference evidence="2 3" key="1">
    <citation type="submission" date="2024-09" db="EMBL/GenBank/DDBJ databases">
        <title>Itraconazole resistance in Madurella fahalii resulting from another homologue of gene encoding cytochrome P450 14-alpha sterol demethylase (CYP51).</title>
        <authorList>
            <person name="Yoshioka I."/>
            <person name="Fahal A.H."/>
            <person name="Kaneko S."/>
            <person name="Yaguchi T."/>
        </authorList>
    </citation>
    <scope>NUCLEOTIDE SEQUENCE [LARGE SCALE GENOMIC DNA]</scope>
    <source>
        <strain evidence="2 3">IFM 68171</strain>
    </source>
</reference>
<dbReference type="PANTHER" id="PTHR34598">
    <property type="entry name" value="BLL6449 PROTEIN"/>
    <property type="match status" value="1"/>
</dbReference>
<comment type="similarity">
    <text evidence="1">Belongs to the asaB hydroxylase/desaturase family.</text>
</comment>
<organism evidence="2 3">
    <name type="scientific">Madurella fahalii</name>
    <dbReference type="NCBI Taxonomy" id="1157608"/>
    <lineage>
        <taxon>Eukaryota</taxon>
        <taxon>Fungi</taxon>
        <taxon>Dikarya</taxon>
        <taxon>Ascomycota</taxon>
        <taxon>Pezizomycotina</taxon>
        <taxon>Sordariomycetes</taxon>
        <taxon>Sordariomycetidae</taxon>
        <taxon>Sordariales</taxon>
        <taxon>Sordariales incertae sedis</taxon>
        <taxon>Madurella</taxon>
    </lineage>
</organism>
<sequence>MEKIKSSINYTAPLKLYILEKPFYSNVPAPDGRQSNQVAWRYDNIDFYDIKDRLDQFSLDVNGFEIFEFGEAVDDETEKFDSDERIERGYYPVIESILKSRFGEVDVVIFDHTVRRRKTAKQLEAVRDKIRATRQPSYSAHCDQTILSGENRIKLHMGEAAQDLLKKRCRIINWSVWRPLFGPLDDCPLTYCDWRTVNIARDYKPADLIFPHYVGEQYLVTHHADHRWYFLSGQRTNQFTLLKCWDNKVDVARCVAHTSFLNPTMPEGARLRESIEFRCMVFG</sequence>
<dbReference type="PANTHER" id="PTHR34598:SF3">
    <property type="entry name" value="OXIDOREDUCTASE AN1597"/>
    <property type="match status" value="1"/>
</dbReference>
<evidence type="ECO:0000313" key="2">
    <source>
        <dbReference type="EMBL" id="GAB1312458.1"/>
    </source>
</evidence>
<comment type="caution">
    <text evidence="2">The sequence shown here is derived from an EMBL/GenBank/DDBJ whole genome shotgun (WGS) entry which is preliminary data.</text>
</comment>
<dbReference type="InterPro" id="IPR044053">
    <property type="entry name" value="AsaB-like"/>
</dbReference>
<evidence type="ECO:0000256" key="1">
    <source>
        <dbReference type="ARBA" id="ARBA00023604"/>
    </source>
</evidence>
<dbReference type="GeneID" id="98173413"/>
<evidence type="ECO:0000313" key="3">
    <source>
        <dbReference type="Proteomes" id="UP001628179"/>
    </source>
</evidence>
<evidence type="ECO:0008006" key="4">
    <source>
        <dbReference type="Google" id="ProtNLM"/>
    </source>
</evidence>
<proteinExistence type="inferred from homology"/>
<dbReference type="NCBIfam" id="NF041278">
    <property type="entry name" value="CmcJ_NvfI_EfuI"/>
    <property type="match status" value="1"/>
</dbReference>
<gene>
    <name evidence="2" type="ORF">MFIFM68171_02668</name>
</gene>
<dbReference type="RefSeq" id="XP_070914191.1">
    <property type="nucleotide sequence ID" value="XM_071058090.1"/>
</dbReference>
<keyword evidence="3" id="KW-1185">Reference proteome</keyword>